<dbReference type="Pfam" id="PF22003">
    <property type="entry name" value="MrkDrd"/>
    <property type="match status" value="1"/>
</dbReference>
<accession>A0AAE9I390</accession>
<evidence type="ECO:0000259" key="7">
    <source>
        <dbReference type="Pfam" id="PF22003"/>
    </source>
</evidence>
<evidence type="ECO:0000256" key="5">
    <source>
        <dbReference type="SAM" id="SignalP"/>
    </source>
</evidence>
<protein>
    <submittedName>
        <fullName evidence="9">Fimbrial protein</fullName>
    </submittedName>
</protein>
<dbReference type="EMBL" id="VCIZ01000005">
    <property type="protein sequence ID" value="TSP12640.1"/>
    <property type="molecule type" value="Genomic_DNA"/>
</dbReference>
<dbReference type="Gene3D" id="2.60.40.1090">
    <property type="entry name" value="Fimbrial-type adhesion domain"/>
    <property type="match status" value="1"/>
</dbReference>
<evidence type="ECO:0000259" key="6">
    <source>
        <dbReference type="Pfam" id="PF00419"/>
    </source>
</evidence>
<dbReference type="SUPFAM" id="SSF49401">
    <property type="entry name" value="Bacterial adhesins"/>
    <property type="match status" value="1"/>
</dbReference>
<feature type="chain" id="PRO_5041898895" evidence="5">
    <location>
        <begin position="26"/>
        <end position="345"/>
    </location>
</feature>
<keyword evidence="3 5" id="KW-0732">Signal</keyword>
<evidence type="ECO:0000256" key="1">
    <source>
        <dbReference type="ARBA" id="ARBA00004561"/>
    </source>
</evidence>
<dbReference type="PROSITE" id="PS51257">
    <property type="entry name" value="PROKAR_LIPOPROTEIN"/>
    <property type="match status" value="1"/>
</dbReference>
<dbReference type="KEGG" id="ccam:M5D45_28205"/>
<dbReference type="Proteomes" id="UP000318943">
    <property type="component" value="Unassembled WGS sequence"/>
</dbReference>
<sequence>MKGYTKGFAVLLGLGLLLPAAGAMAACSQVTQADIDEWTVKGLPNIDVIQKEISFHVTFPSTIDVQPDLPVGETFGSGASPSLGSSTALLNCDWRTGGQVRYAFVSPKQGTAFPGVVESGMKGIGMRLSYVRGSGTVSTFPFIVNFGPAEPNQPYFPGFRSGLRMVIDFVKTGEMDVSSTFGAGDIATAMGDGAGGPVIRITTGSTRINVLPSCSPSTPTRNIDFGTFGANSVSQTVGPTRPINFEVTCIGPASPSSITAKLTGTPDTENPSLLRNTGAQHLGIRVKDRDSDTVLRPNDNASVITKPGNSKLFTYNLDATVLRTGTQTPTAGLINATAVFTMAVN</sequence>
<reference evidence="8 10" key="1">
    <citation type="submission" date="2019-05" db="EMBL/GenBank/DDBJ databases">
        <title>Whole genome sequence analysis of Cupriavidus campinensis S14E4C strain.</title>
        <authorList>
            <person name="Abbaszade G."/>
            <person name="Szabo A."/>
            <person name="Toumi M."/>
            <person name="Toth E."/>
        </authorList>
    </citation>
    <scope>NUCLEOTIDE SEQUENCE [LARGE SCALE GENOMIC DNA]</scope>
    <source>
        <strain evidence="8 10">S14E4C</strain>
    </source>
</reference>
<evidence type="ECO:0000313" key="9">
    <source>
        <dbReference type="EMBL" id="URF06948.1"/>
    </source>
</evidence>
<dbReference type="EMBL" id="CP097331">
    <property type="protein sequence ID" value="URF06948.1"/>
    <property type="molecule type" value="Genomic_DNA"/>
</dbReference>
<comment type="subcellular location">
    <subcellularLocation>
        <location evidence="1">Fimbrium</location>
    </subcellularLocation>
</comment>
<keyword evidence="4" id="KW-0281">Fimbrium</keyword>
<evidence type="ECO:0000313" key="11">
    <source>
        <dbReference type="Proteomes" id="UP001056132"/>
    </source>
</evidence>
<dbReference type="AlphaFoldDB" id="A0AAE9I390"/>
<comment type="similarity">
    <text evidence="2">Belongs to the fimbrial protein family.</text>
</comment>
<dbReference type="Pfam" id="PF00419">
    <property type="entry name" value="Fimbrial"/>
    <property type="match status" value="1"/>
</dbReference>
<name>A0AAE9I390_9BURK</name>
<proteinExistence type="inferred from homology"/>
<evidence type="ECO:0000256" key="3">
    <source>
        <dbReference type="ARBA" id="ARBA00022729"/>
    </source>
</evidence>
<dbReference type="Proteomes" id="UP001056132">
    <property type="component" value="Chromosome 2"/>
</dbReference>
<gene>
    <name evidence="8" type="ORF">FGG12_10480</name>
    <name evidence="9" type="ORF">M5D45_28205</name>
</gene>
<dbReference type="GO" id="GO:0043709">
    <property type="term" value="P:cell adhesion involved in single-species biofilm formation"/>
    <property type="evidence" value="ECO:0007669"/>
    <property type="project" value="TreeGrafter"/>
</dbReference>
<feature type="domain" description="MrkD-like receptor binding" evidence="7">
    <location>
        <begin position="63"/>
        <end position="200"/>
    </location>
</feature>
<dbReference type="Gene3D" id="2.60.40.3310">
    <property type="match status" value="1"/>
</dbReference>
<reference evidence="9" key="3">
    <citation type="submission" date="2022-05" db="EMBL/GenBank/DDBJ databases">
        <authorList>
            <person name="Kunte H.-J."/>
        </authorList>
    </citation>
    <scope>NUCLEOTIDE SEQUENCE</scope>
    <source>
        <strain evidence="9">G5</strain>
    </source>
</reference>
<reference evidence="9" key="2">
    <citation type="journal article" date="2022" name="Microbiol. Resour. Announc.">
        <title>Genome Sequence of Cupriavidus campinensis Strain G5, a Member of a Bacterial Consortium Capable of Polyethylene Degradation.</title>
        <authorList>
            <person name="Schneider B."/>
            <person name="Pfeiffer F."/>
            <person name="Dyall-Smith M."/>
            <person name="Kunte H.J."/>
        </authorList>
    </citation>
    <scope>NUCLEOTIDE SEQUENCE</scope>
    <source>
        <strain evidence="9">G5</strain>
    </source>
</reference>
<feature type="domain" description="Fimbrial-type adhesion" evidence="6">
    <location>
        <begin position="207"/>
        <end position="343"/>
    </location>
</feature>
<dbReference type="InterPro" id="IPR000259">
    <property type="entry name" value="Adhesion_dom_fimbrial"/>
</dbReference>
<evidence type="ECO:0000313" key="10">
    <source>
        <dbReference type="Proteomes" id="UP000318943"/>
    </source>
</evidence>
<dbReference type="InterPro" id="IPR036937">
    <property type="entry name" value="Adhesion_dom_fimbrial_sf"/>
</dbReference>
<dbReference type="GO" id="GO:0009289">
    <property type="term" value="C:pilus"/>
    <property type="evidence" value="ECO:0007669"/>
    <property type="project" value="UniProtKB-SubCell"/>
</dbReference>
<dbReference type="InterPro" id="IPR008966">
    <property type="entry name" value="Adhesion_dom_sf"/>
</dbReference>
<evidence type="ECO:0000313" key="8">
    <source>
        <dbReference type="EMBL" id="TSP12640.1"/>
    </source>
</evidence>
<dbReference type="RefSeq" id="WP_144197609.1">
    <property type="nucleotide sequence ID" value="NZ_CAJPVH010000002.1"/>
</dbReference>
<evidence type="ECO:0000256" key="2">
    <source>
        <dbReference type="ARBA" id="ARBA00006671"/>
    </source>
</evidence>
<feature type="signal peptide" evidence="5">
    <location>
        <begin position="1"/>
        <end position="25"/>
    </location>
</feature>
<keyword evidence="10" id="KW-1185">Reference proteome</keyword>
<dbReference type="PANTHER" id="PTHR33420">
    <property type="entry name" value="FIMBRIAL SUBUNIT ELFA-RELATED"/>
    <property type="match status" value="1"/>
</dbReference>
<dbReference type="PANTHER" id="PTHR33420:SF12">
    <property type="entry name" value="FIMBRIN-LIKE PROTEIN FIMI-RELATED"/>
    <property type="match status" value="1"/>
</dbReference>
<dbReference type="InterPro" id="IPR054160">
    <property type="entry name" value="MrkD_recept-bd"/>
</dbReference>
<dbReference type="InterPro" id="IPR050263">
    <property type="entry name" value="Bact_Fimbrial_Adh_Pro"/>
</dbReference>
<evidence type="ECO:0000256" key="4">
    <source>
        <dbReference type="ARBA" id="ARBA00023263"/>
    </source>
</evidence>
<organism evidence="9 11">
    <name type="scientific">Cupriavidus campinensis</name>
    <dbReference type="NCBI Taxonomy" id="151783"/>
    <lineage>
        <taxon>Bacteria</taxon>
        <taxon>Pseudomonadati</taxon>
        <taxon>Pseudomonadota</taxon>
        <taxon>Betaproteobacteria</taxon>
        <taxon>Burkholderiales</taxon>
        <taxon>Burkholderiaceae</taxon>
        <taxon>Cupriavidus</taxon>
    </lineage>
</organism>